<keyword evidence="1" id="KW-0812">Transmembrane</keyword>
<organism evidence="2 3">
    <name type="scientific">Paragonimus skrjabini miyazakii</name>
    <dbReference type="NCBI Taxonomy" id="59628"/>
    <lineage>
        <taxon>Eukaryota</taxon>
        <taxon>Metazoa</taxon>
        <taxon>Spiralia</taxon>
        <taxon>Lophotrochozoa</taxon>
        <taxon>Platyhelminthes</taxon>
        <taxon>Trematoda</taxon>
        <taxon>Digenea</taxon>
        <taxon>Plagiorchiida</taxon>
        <taxon>Troglotremata</taxon>
        <taxon>Troglotrematidae</taxon>
        <taxon>Paragonimus</taxon>
    </lineage>
</organism>
<dbReference type="Proteomes" id="UP000822476">
    <property type="component" value="Unassembled WGS sequence"/>
</dbReference>
<evidence type="ECO:0000313" key="2">
    <source>
        <dbReference type="EMBL" id="KAF7255324.1"/>
    </source>
</evidence>
<dbReference type="EMBL" id="JTDE01004077">
    <property type="protein sequence ID" value="KAF7255324.1"/>
    <property type="molecule type" value="Genomic_DNA"/>
</dbReference>
<name>A0A8S9YKJ0_9TREM</name>
<dbReference type="AlphaFoldDB" id="A0A8S9YKJ0"/>
<evidence type="ECO:0000256" key="1">
    <source>
        <dbReference type="SAM" id="Phobius"/>
    </source>
</evidence>
<accession>A0A8S9YKJ0</accession>
<keyword evidence="3" id="KW-1185">Reference proteome</keyword>
<reference evidence="2" key="1">
    <citation type="submission" date="2019-07" db="EMBL/GenBank/DDBJ databases">
        <title>Annotation for the trematode Paragonimus miyazaki's.</title>
        <authorList>
            <person name="Choi Y.-J."/>
        </authorList>
    </citation>
    <scope>NUCLEOTIDE SEQUENCE</scope>
    <source>
        <strain evidence="2">Japan</strain>
    </source>
</reference>
<gene>
    <name evidence="2" type="ORF">EG68_08070</name>
</gene>
<comment type="caution">
    <text evidence="2">The sequence shown here is derived from an EMBL/GenBank/DDBJ whole genome shotgun (WGS) entry which is preliminary data.</text>
</comment>
<keyword evidence="1" id="KW-0472">Membrane</keyword>
<proteinExistence type="predicted"/>
<keyword evidence="1" id="KW-1133">Transmembrane helix</keyword>
<evidence type="ECO:0000313" key="3">
    <source>
        <dbReference type="Proteomes" id="UP000822476"/>
    </source>
</evidence>
<sequence length="83" mass="9503">MFRPHTHRSPFLLLFYVQLIDLLFVHLHVAIESRGHPRYSSSGLSRTMNRGSIDCACTYIHVKKKKGRIVRSTEKSVVSSDSC</sequence>
<protein>
    <submittedName>
        <fullName evidence="2">Uncharacterized protein</fullName>
    </submittedName>
</protein>
<feature type="transmembrane region" description="Helical" evidence="1">
    <location>
        <begin position="12"/>
        <end position="31"/>
    </location>
</feature>